<proteinExistence type="predicted"/>
<accession>A0ABX2DKB4</accession>
<evidence type="ECO:0000313" key="2">
    <source>
        <dbReference type="EMBL" id="NQX45053.1"/>
    </source>
</evidence>
<protein>
    <submittedName>
        <fullName evidence="2">Uncharacterized protein</fullName>
    </submittedName>
</protein>
<keyword evidence="3" id="KW-1185">Reference proteome</keyword>
<reference evidence="2 3" key="1">
    <citation type="submission" date="2020-05" db="EMBL/GenBank/DDBJ databases">
        <title>Paenibacillus glebae, sp. nov., Paenibacillus humi sp. nov., Paenibacillus pedi sp. nov., Paenibacillus terrestris sp. nov. and Paenibacillus terricola sp. nov., isolated from a forest top soil sample.</title>
        <authorList>
            <person name="Qi S."/>
            <person name="Carlier A."/>
            <person name="Cnockaert M."/>
            <person name="Vandamme P."/>
        </authorList>
    </citation>
    <scope>NUCLEOTIDE SEQUENCE [LARGE SCALE GENOMIC DNA]</scope>
    <source>
        <strain evidence="2 3">LMG 29502</strain>
    </source>
</reference>
<feature type="transmembrane region" description="Helical" evidence="1">
    <location>
        <begin position="44"/>
        <end position="64"/>
    </location>
</feature>
<gene>
    <name evidence="2" type="ORF">HQN87_06895</name>
</gene>
<keyword evidence="1" id="KW-0812">Transmembrane</keyword>
<keyword evidence="1" id="KW-0472">Membrane</keyword>
<dbReference type="Proteomes" id="UP000711047">
    <property type="component" value="Unassembled WGS sequence"/>
</dbReference>
<sequence>MAYNRNNGYGSAGGIGNNAGGNYNNAGADSDGLLETEELSAEDYAIISAGFGVLGELFAFLSLVKAKQVTKETGGQGGTGLDPFLFVQSRTKKAARRKSRRLR</sequence>
<dbReference type="RefSeq" id="WP_173128933.1">
    <property type="nucleotide sequence ID" value="NZ_JABMKX010000003.1"/>
</dbReference>
<evidence type="ECO:0000313" key="3">
    <source>
        <dbReference type="Proteomes" id="UP000711047"/>
    </source>
</evidence>
<comment type="caution">
    <text evidence="2">The sequence shown here is derived from an EMBL/GenBank/DDBJ whole genome shotgun (WGS) entry which is preliminary data.</text>
</comment>
<organism evidence="2 3">
    <name type="scientific">Paenibacillus tritici</name>
    <dbReference type="NCBI Taxonomy" id="1873425"/>
    <lineage>
        <taxon>Bacteria</taxon>
        <taxon>Bacillati</taxon>
        <taxon>Bacillota</taxon>
        <taxon>Bacilli</taxon>
        <taxon>Bacillales</taxon>
        <taxon>Paenibacillaceae</taxon>
        <taxon>Paenibacillus</taxon>
    </lineage>
</organism>
<name>A0ABX2DKB4_9BACL</name>
<keyword evidence="1" id="KW-1133">Transmembrane helix</keyword>
<evidence type="ECO:0000256" key="1">
    <source>
        <dbReference type="SAM" id="Phobius"/>
    </source>
</evidence>
<dbReference type="EMBL" id="JABMKX010000003">
    <property type="protein sequence ID" value="NQX45053.1"/>
    <property type="molecule type" value="Genomic_DNA"/>
</dbReference>